<keyword evidence="1" id="KW-1133">Transmembrane helix</keyword>
<gene>
    <name evidence="2" type="ORF">AUC71_14345</name>
</gene>
<organism evidence="2 3">
    <name type="scientific">Methyloceanibacter marginalis</name>
    <dbReference type="NCBI Taxonomy" id="1774971"/>
    <lineage>
        <taxon>Bacteria</taxon>
        <taxon>Pseudomonadati</taxon>
        <taxon>Pseudomonadota</taxon>
        <taxon>Alphaproteobacteria</taxon>
        <taxon>Hyphomicrobiales</taxon>
        <taxon>Hyphomicrobiaceae</taxon>
        <taxon>Methyloceanibacter</taxon>
    </lineage>
</organism>
<protein>
    <submittedName>
        <fullName evidence="2">Oxalate:formate antiporter</fullName>
    </submittedName>
</protein>
<proteinExistence type="predicted"/>
<comment type="caution">
    <text evidence="2">The sequence shown here is derived from an EMBL/GenBank/DDBJ whole genome shotgun (WGS) entry which is preliminary data.</text>
</comment>
<reference evidence="2 3" key="1">
    <citation type="journal article" date="2016" name="Environ. Microbiol.">
        <title>New Methyloceanibacter diversity from North Sea sediments includes methanotroph containing solely the soluble methane monooxygenase.</title>
        <authorList>
            <person name="Vekeman B."/>
            <person name="Kerckhof F.M."/>
            <person name="Cremers G."/>
            <person name="de Vos P."/>
            <person name="Vandamme P."/>
            <person name="Boon N."/>
            <person name="Op den Camp H.J."/>
            <person name="Heylen K."/>
        </authorList>
    </citation>
    <scope>NUCLEOTIDE SEQUENCE [LARGE SCALE GENOMIC DNA]</scope>
    <source>
        <strain evidence="2 3">R-67177</strain>
    </source>
</reference>
<dbReference type="AlphaFoldDB" id="A0A1E3WA35"/>
<dbReference type="EMBL" id="LPWD01000265">
    <property type="protein sequence ID" value="ODS02631.1"/>
    <property type="molecule type" value="Genomic_DNA"/>
</dbReference>
<evidence type="ECO:0000313" key="3">
    <source>
        <dbReference type="Proteomes" id="UP000095042"/>
    </source>
</evidence>
<evidence type="ECO:0000256" key="1">
    <source>
        <dbReference type="SAM" id="Phobius"/>
    </source>
</evidence>
<dbReference type="RefSeq" id="WP_069624170.1">
    <property type="nucleotide sequence ID" value="NZ_LPWD01000265.1"/>
</dbReference>
<dbReference type="Proteomes" id="UP000095042">
    <property type="component" value="Unassembled WGS sequence"/>
</dbReference>
<keyword evidence="1" id="KW-0812">Transmembrane</keyword>
<feature type="transmembrane region" description="Helical" evidence="1">
    <location>
        <begin position="20"/>
        <end position="44"/>
    </location>
</feature>
<keyword evidence="1" id="KW-0472">Membrane</keyword>
<evidence type="ECO:0000313" key="2">
    <source>
        <dbReference type="EMBL" id="ODS02631.1"/>
    </source>
</evidence>
<accession>A0A1E3WA35</accession>
<dbReference type="OrthoDB" id="8453599at2"/>
<sequence>MMTADHHEDVSGANKIKLVLAWSFVGIPLIWGVYNTLAQAALLFQ</sequence>
<name>A0A1E3WA35_9HYPH</name>
<keyword evidence="3" id="KW-1185">Reference proteome</keyword>